<feature type="coiled-coil region" evidence="1">
    <location>
        <begin position="208"/>
        <end position="242"/>
    </location>
</feature>
<dbReference type="Proteomes" id="UP000008631">
    <property type="component" value="Chromosome"/>
</dbReference>
<keyword evidence="1" id="KW-0175">Coiled coil</keyword>
<feature type="compositionally biased region" description="Basic and acidic residues" evidence="2">
    <location>
        <begin position="297"/>
        <end position="311"/>
    </location>
</feature>
<reference evidence="3 4" key="2">
    <citation type="journal article" date="2011" name="Stand. Genomic Sci.">
        <title>Complete genome sequence of Isosphaera pallida type strain (IS1B).</title>
        <authorList>
            <consortium name="US DOE Joint Genome Institute (JGI-PGF)"/>
            <person name="Goker M."/>
            <person name="Cleland D."/>
            <person name="Saunders E."/>
            <person name="Lapidus A."/>
            <person name="Nolan M."/>
            <person name="Lucas S."/>
            <person name="Hammon N."/>
            <person name="Deshpande S."/>
            <person name="Cheng J.F."/>
            <person name="Tapia R."/>
            <person name="Han C."/>
            <person name="Goodwin L."/>
            <person name="Pitluck S."/>
            <person name="Liolios K."/>
            <person name="Pagani I."/>
            <person name="Ivanova N."/>
            <person name="Mavromatis K."/>
            <person name="Pati A."/>
            <person name="Chen A."/>
            <person name="Palaniappan K."/>
            <person name="Land M."/>
            <person name="Hauser L."/>
            <person name="Chang Y.J."/>
            <person name="Jeffries C.D."/>
            <person name="Detter J.C."/>
            <person name="Beck B."/>
            <person name="Woyke T."/>
            <person name="Bristow J."/>
            <person name="Eisen J.A."/>
            <person name="Markowitz V."/>
            <person name="Hugenholtz P."/>
            <person name="Kyrpides N.C."/>
            <person name="Klenk H.P."/>
        </authorList>
    </citation>
    <scope>NUCLEOTIDE SEQUENCE [LARGE SCALE GENOMIC DNA]</scope>
    <source>
        <strain evidence="4">ATCC 43644 / DSM 9630 / IS1B</strain>
    </source>
</reference>
<dbReference type="InParanoid" id="E8R4N4"/>
<evidence type="ECO:0000256" key="1">
    <source>
        <dbReference type="SAM" id="Coils"/>
    </source>
</evidence>
<dbReference type="KEGG" id="ipa:Isop_0028"/>
<sequence>MVMRHRLRLRQHRPELPRMRRVRSRWSERLAAATASLVLTIHSAWFAAAVPTRLIRDDPPSLPNADTKGQSAKTDRRPAAGTGAAKRPTNPATGARNPGLFTPEREAAGLAFAKRHHPELLALLGPLAAMNRAAYEDAILELFTVSERLAAWQTRDPARHAIMLELWIVQSKIDLLRAKLLQSPSPDQAEPLRRELRVLLDRQIEAELNRQRLDRAQVEARLRKLEEGIARLERDRAKLVENRLKRLMSLGEAAQRARPPENGPPPKRAAEATPSPSSPPTNRLPQPDQPPTPPTDGQRHAQIDVIKDRQN</sequence>
<feature type="region of interest" description="Disordered" evidence="2">
    <location>
        <begin position="56"/>
        <end position="101"/>
    </location>
</feature>
<name>E8R4N4_ISOPI</name>
<dbReference type="eggNOG" id="ENOG503353H">
    <property type="taxonomic scope" value="Bacteria"/>
</dbReference>
<accession>E8R4N4</accession>
<reference key="1">
    <citation type="submission" date="2010-11" db="EMBL/GenBank/DDBJ databases">
        <title>The complete sequence of chromosome of Isophaera pallida ATCC 43644.</title>
        <authorList>
            <consortium name="US DOE Joint Genome Institute (JGI-PGF)"/>
            <person name="Lucas S."/>
            <person name="Copeland A."/>
            <person name="Lapidus A."/>
            <person name="Bruce D."/>
            <person name="Goodwin L."/>
            <person name="Pitluck S."/>
            <person name="Kyrpides N."/>
            <person name="Mavromatis K."/>
            <person name="Pagani I."/>
            <person name="Ivanova N."/>
            <person name="Saunders E."/>
            <person name="Brettin T."/>
            <person name="Detter J.C."/>
            <person name="Han C."/>
            <person name="Tapia R."/>
            <person name="Land M."/>
            <person name="Hauser L."/>
            <person name="Markowitz V."/>
            <person name="Cheng J.-F."/>
            <person name="Hugenholtz P."/>
            <person name="Woyke T."/>
            <person name="Wu D."/>
            <person name="Eisen J.A."/>
        </authorList>
    </citation>
    <scope>NUCLEOTIDE SEQUENCE</scope>
    <source>
        <strain>ATCC 43644</strain>
    </source>
</reference>
<dbReference type="AlphaFoldDB" id="E8R4N4"/>
<feature type="region of interest" description="Disordered" evidence="2">
    <location>
        <begin position="250"/>
        <end position="311"/>
    </location>
</feature>
<gene>
    <name evidence="3" type="ordered locus">Isop_0028</name>
</gene>
<dbReference type="EMBL" id="CP002353">
    <property type="protein sequence ID" value="ADV60625.1"/>
    <property type="molecule type" value="Genomic_DNA"/>
</dbReference>
<protein>
    <submittedName>
        <fullName evidence="3">Uncharacterized protein</fullName>
    </submittedName>
</protein>
<keyword evidence="4" id="KW-1185">Reference proteome</keyword>
<evidence type="ECO:0000256" key="2">
    <source>
        <dbReference type="SAM" id="MobiDB-lite"/>
    </source>
</evidence>
<dbReference type="STRING" id="575540.Isop_0028"/>
<evidence type="ECO:0000313" key="4">
    <source>
        <dbReference type="Proteomes" id="UP000008631"/>
    </source>
</evidence>
<proteinExistence type="predicted"/>
<organism evidence="3 4">
    <name type="scientific">Isosphaera pallida (strain ATCC 43644 / DSM 9630 / IS1B)</name>
    <dbReference type="NCBI Taxonomy" id="575540"/>
    <lineage>
        <taxon>Bacteria</taxon>
        <taxon>Pseudomonadati</taxon>
        <taxon>Planctomycetota</taxon>
        <taxon>Planctomycetia</taxon>
        <taxon>Isosphaerales</taxon>
        <taxon>Isosphaeraceae</taxon>
        <taxon>Isosphaera</taxon>
    </lineage>
</organism>
<evidence type="ECO:0000313" key="3">
    <source>
        <dbReference type="EMBL" id="ADV60625.1"/>
    </source>
</evidence>
<dbReference type="HOGENOM" id="CLU_893641_0_0_0"/>